<accession>A0ABT1NYH4</accession>
<feature type="transmembrane region" description="Helical" evidence="3">
    <location>
        <begin position="249"/>
        <end position="268"/>
    </location>
</feature>
<dbReference type="Gene3D" id="2.60.40.2380">
    <property type="match status" value="1"/>
</dbReference>
<feature type="domain" description="GGDEF" evidence="5">
    <location>
        <begin position="425"/>
        <end position="555"/>
    </location>
</feature>
<dbReference type="SMART" id="SM00267">
    <property type="entry name" value="GGDEF"/>
    <property type="match status" value="1"/>
</dbReference>
<gene>
    <name evidence="6" type="ORF">HXX02_05485</name>
</gene>
<dbReference type="Pfam" id="PF00990">
    <property type="entry name" value="GGDEF"/>
    <property type="match status" value="1"/>
</dbReference>
<reference evidence="6" key="1">
    <citation type="thesis" date="2020" institute="Technische Universitat Dresden" country="Dresden, Germany">
        <title>The Agarolytic System of Microbulbifer elongatus PORT2, Isolated from Batu Karas, Pangandaran West Java Indonesia.</title>
        <authorList>
            <person name="Anggraeni S.R."/>
        </authorList>
    </citation>
    <scope>NUCLEOTIDE SEQUENCE</scope>
    <source>
        <strain evidence="6">PORT2</strain>
    </source>
</reference>
<keyword evidence="3" id="KW-0812">Transmembrane</keyword>
<organism evidence="6 7">
    <name type="scientific">Microbulbifer elongatus</name>
    <dbReference type="NCBI Taxonomy" id="86173"/>
    <lineage>
        <taxon>Bacteria</taxon>
        <taxon>Pseudomonadati</taxon>
        <taxon>Pseudomonadota</taxon>
        <taxon>Gammaproteobacteria</taxon>
        <taxon>Cellvibrionales</taxon>
        <taxon>Microbulbiferaceae</taxon>
        <taxon>Microbulbifer</taxon>
    </lineage>
</organism>
<evidence type="ECO:0000313" key="6">
    <source>
        <dbReference type="EMBL" id="MCQ3828888.1"/>
    </source>
</evidence>
<keyword evidence="3" id="KW-0472">Membrane</keyword>
<dbReference type="SUPFAM" id="SSF55073">
    <property type="entry name" value="Nucleotide cyclase"/>
    <property type="match status" value="1"/>
</dbReference>
<feature type="transmembrane region" description="Helical" evidence="3">
    <location>
        <begin position="305"/>
        <end position="329"/>
    </location>
</feature>
<dbReference type="Pfam" id="PF07696">
    <property type="entry name" value="7TMR-DISMED2"/>
    <property type="match status" value="1"/>
</dbReference>
<dbReference type="Gene3D" id="3.30.70.270">
    <property type="match status" value="1"/>
</dbReference>
<evidence type="ECO:0000256" key="2">
    <source>
        <dbReference type="ARBA" id="ARBA00034247"/>
    </source>
</evidence>
<dbReference type="Pfam" id="PF07695">
    <property type="entry name" value="7TMR-DISM_7TM"/>
    <property type="match status" value="1"/>
</dbReference>
<dbReference type="EMBL" id="JACASI010000014">
    <property type="protein sequence ID" value="MCQ3828888.1"/>
    <property type="molecule type" value="Genomic_DNA"/>
</dbReference>
<protein>
    <recommendedName>
        <fullName evidence="1">diguanylate cyclase</fullName>
        <ecNumber evidence="1">2.7.7.65</ecNumber>
    </recommendedName>
</protein>
<sequence length="571" mass="62892">MGLSKWLLSVALICVSVSVRAEPFVVGGAQSPQSLSPYLRILVDEHRSLTFRDVVESEFSGRWRTSAGDGANFGFSGAAYWVAVTLHNPTASPVELVVRQDYPLIDYLDFWQPTDSGSWTQIATGDRRAFDTRPLNMRDFIFPITLPGNATRTYYLRYQTAGSMNIGLSVSSEIALLPQLSKEQLLLGIYYGGFIVLVVYNLFLFLAVRDRAYAFYMGYAICYGLYFGVHNGVSYQYLWPENPWLANQSLVALLGLTLIFGIQFVRTVCAGPQLAPRTDLLARVLLYALLPLTAISPFVSYGPMILILAILTLVLSMLFMVMGVLSLLGGSVSARYFLVGWTALLVSVVIYMLKTFGLLPHNSITHNAFQVGALLEMVLLSLALGARVGEIQRSGYLDPLTTLFNRRHFDERLPKEFASAERNGTPLALLILDLDHFKVINDGLGHVRGDAALAALGQLVRKQIRKPVVACRYGGEEFAILLPRTNRAQAAIVAERLRHLVAELSLEDISLTVSCGVAALEQGNYASAIQLFEAADAALYRAKHTGRNRVELAPRNPEHGATQRTFVAATS</sequence>
<dbReference type="CDD" id="cd01949">
    <property type="entry name" value="GGDEF"/>
    <property type="match status" value="1"/>
</dbReference>
<comment type="caution">
    <text evidence="6">The sequence shown here is derived from an EMBL/GenBank/DDBJ whole genome shotgun (WGS) entry which is preliminary data.</text>
</comment>
<feature type="transmembrane region" description="Helical" evidence="3">
    <location>
        <begin position="368"/>
        <end position="386"/>
    </location>
</feature>
<name>A0ABT1NYH4_9GAMM</name>
<feature type="transmembrane region" description="Helical" evidence="3">
    <location>
        <begin position="336"/>
        <end position="356"/>
    </location>
</feature>
<evidence type="ECO:0000259" key="5">
    <source>
        <dbReference type="PROSITE" id="PS50887"/>
    </source>
</evidence>
<dbReference type="InterPro" id="IPR029787">
    <property type="entry name" value="Nucleotide_cyclase"/>
</dbReference>
<comment type="catalytic activity">
    <reaction evidence="2">
        <text>2 GTP = 3',3'-c-di-GMP + 2 diphosphate</text>
        <dbReference type="Rhea" id="RHEA:24898"/>
        <dbReference type="ChEBI" id="CHEBI:33019"/>
        <dbReference type="ChEBI" id="CHEBI:37565"/>
        <dbReference type="ChEBI" id="CHEBI:58805"/>
        <dbReference type="EC" id="2.7.7.65"/>
    </reaction>
</comment>
<dbReference type="InterPro" id="IPR011622">
    <property type="entry name" value="7TMR_DISM_rcpt_extracell_dom2"/>
</dbReference>
<dbReference type="EC" id="2.7.7.65" evidence="1"/>
<evidence type="ECO:0000256" key="4">
    <source>
        <dbReference type="SAM" id="SignalP"/>
    </source>
</evidence>
<dbReference type="RefSeq" id="WP_255873706.1">
    <property type="nucleotide sequence ID" value="NZ_JACASI010000014.1"/>
</dbReference>
<feature type="transmembrane region" description="Helical" evidence="3">
    <location>
        <begin position="185"/>
        <end position="206"/>
    </location>
</feature>
<keyword evidence="3" id="KW-1133">Transmembrane helix</keyword>
<dbReference type="Proteomes" id="UP001205566">
    <property type="component" value="Unassembled WGS sequence"/>
</dbReference>
<dbReference type="PROSITE" id="PS50887">
    <property type="entry name" value="GGDEF"/>
    <property type="match status" value="1"/>
</dbReference>
<feature type="transmembrane region" description="Helical" evidence="3">
    <location>
        <begin position="280"/>
        <end position="299"/>
    </location>
</feature>
<feature type="chain" id="PRO_5047096894" description="diguanylate cyclase" evidence="4">
    <location>
        <begin position="22"/>
        <end position="571"/>
    </location>
</feature>
<feature type="signal peptide" evidence="4">
    <location>
        <begin position="1"/>
        <end position="21"/>
    </location>
</feature>
<dbReference type="PANTHER" id="PTHR45138">
    <property type="entry name" value="REGULATORY COMPONENTS OF SENSORY TRANSDUCTION SYSTEM"/>
    <property type="match status" value="1"/>
</dbReference>
<evidence type="ECO:0000256" key="3">
    <source>
        <dbReference type="SAM" id="Phobius"/>
    </source>
</evidence>
<dbReference type="InterPro" id="IPR043128">
    <property type="entry name" value="Rev_trsase/Diguanyl_cyclase"/>
</dbReference>
<dbReference type="NCBIfam" id="TIGR00254">
    <property type="entry name" value="GGDEF"/>
    <property type="match status" value="1"/>
</dbReference>
<keyword evidence="4" id="KW-0732">Signal</keyword>
<dbReference type="InterPro" id="IPR000160">
    <property type="entry name" value="GGDEF_dom"/>
</dbReference>
<dbReference type="InterPro" id="IPR050469">
    <property type="entry name" value="Diguanylate_Cyclase"/>
</dbReference>
<feature type="transmembrane region" description="Helical" evidence="3">
    <location>
        <begin position="213"/>
        <end position="229"/>
    </location>
</feature>
<evidence type="ECO:0000256" key="1">
    <source>
        <dbReference type="ARBA" id="ARBA00012528"/>
    </source>
</evidence>
<proteinExistence type="predicted"/>
<evidence type="ECO:0000313" key="7">
    <source>
        <dbReference type="Proteomes" id="UP001205566"/>
    </source>
</evidence>
<dbReference type="PANTHER" id="PTHR45138:SF9">
    <property type="entry name" value="DIGUANYLATE CYCLASE DGCM-RELATED"/>
    <property type="match status" value="1"/>
</dbReference>
<dbReference type="InterPro" id="IPR011623">
    <property type="entry name" value="7TMR_DISM_rcpt_extracell_dom1"/>
</dbReference>
<keyword evidence="7" id="KW-1185">Reference proteome</keyword>